<reference evidence="1" key="1">
    <citation type="submission" date="2021-02" db="EMBL/GenBank/DDBJ databases">
        <authorList>
            <person name="Nowell W R."/>
        </authorList>
    </citation>
    <scope>NUCLEOTIDE SEQUENCE</scope>
</reference>
<evidence type="ECO:0000313" key="1">
    <source>
        <dbReference type="EMBL" id="CAF4925771.1"/>
    </source>
</evidence>
<sequence>SCGPTEAIGDIDKRTRKITHRIAELFSLIKENQSDR</sequence>
<organism evidence="1 2">
    <name type="scientific">Rotaria socialis</name>
    <dbReference type="NCBI Taxonomy" id="392032"/>
    <lineage>
        <taxon>Eukaryota</taxon>
        <taxon>Metazoa</taxon>
        <taxon>Spiralia</taxon>
        <taxon>Gnathifera</taxon>
        <taxon>Rotifera</taxon>
        <taxon>Eurotatoria</taxon>
        <taxon>Bdelloidea</taxon>
        <taxon>Philodinida</taxon>
        <taxon>Philodinidae</taxon>
        <taxon>Rotaria</taxon>
    </lineage>
</organism>
<comment type="caution">
    <text evidence="1">The sequence shown here is derived from an EMBL/GenBank/DDBJ whole genome shotgun (WGS) entry which is preliminary data.</text>
</comment>
<keyword evidence="2" id="KW-1185">Reference proteome</keyword>
<dbReference type="EMBL" id="CAJOBP010084446">
    <property type="protein sequence ID" value="CAF4925771.1"/>
    <property type="molecule type" value="Genomic_DNA"/>
</dbReference>
<accession>A0A821WK65</accession>
<dbReference type="AlphaFoldDB" id="A0A821WK65"/>
<evidence type="ECO:0000313" key="2">
    <source>
        <dbReference type="Proteomes" id="UP000663873"/>
    </source>
</evidence>
<gene>
    <name evidence="1" type="ORF">UJA718_LOCUS46641</name>
</gene>
<proteinExistence type="predicted"/>
<dbReference type="Proteomes" id="UP000663873">
    <property type="component" value="Unassembled WGS sequence"/>
</dbReference>
<feature type="non-terminal residue" evidence="1">
    <location>
        <position position="36"/>
    </location>
</feature>
<name>A0A821WK65_9BILA</name>
<protein>
    <submittedName>
        <fullName evidence="1">Uncharacterized protein</fullName>
    </submittedName>
</protein>
<feature type="non-terminal residue" evidence="1">
    <location>
        <position position="1"/>
    </location>
</feature>